<dbReference type="InterPro" id="IPR036058">
    <property type="entry name" value="Kazal_dom_sf"/>
</dbReference>
<dbReference type="EMBL" id="ATBP01000702">
    <property type="protein sequence ID" value="ETR69225.1"/>
    <property type="molecule type" value="Genomic_DNA"/>
</dbReference>
<dbReference type="SUPFAM" id="SSF100895">
    <property type="entry name" value="Kazal-type serine protease inhibitors"/>
    <property type="match status" value="2"/>
</dbReference>
<dbReference type="InterPro" id="IPR055074">
    <property type="entry name" value="NOMO1-3_2nd"/>
</dbReference>
<evidence type="ECO:0000313" key="3">
    <source>
        <dbReference type="EMBL" id="ETR69225.1"/>
    </source>
</evidence>
<dbReference type="InterPro" id="IPR002350">
    <property type="entry name" value="Kazal_dom"/>
</dbReference>
<dbReference type="InterPro" id="IPR008969">
    <property type="entry name" value="CarboxyPept-like_regulatory"/>
</dbReference>
<keyword evidence="1" id="KW-0732">Signal</keyword>
<dbReference type="PANTHER" id="PTHR23303">
    <property type="entry name" value="CARBOXYPEPTIDASE REGULATORY REGION-CONTAINING"/>
    <property type="match status" value="1"/>
</dbReference>
<dbReference type="CDD" id="cd00104">
    <property type="entry name" value="KAZAL_FS"/>
    <property type="match status" value="2"/>
</dbReference>
<dbReference type="AlphaFoldDB" id="A0A1V1P3B6"/>
<dbReference type="InterPro" id="IPR051417">
    <property type="entry name" value="SDr/BOS_complex"/>
</dbReference>
<dbReference type="Pfam" id="PF22904">
    <property type="entry name" value="NOMO1-like_2nd"/>
    <property type="match status" value="1"/>
</dbReference>
<dbReference type="SUPFAM" id="SSF117074">
    <property type="entry name" value="Hypothetical protein PA1324"/>
    <property type="match status" value="1"/>
</dbReference>
<dbReference type="Gene3D" id="2.60.40.1120">
    <property type="entry name" value="Carboxypeptidase-like, regulatory domain"/>
    <property type="match status" value="5"/>
</dbReference>
<dbReference type="PANTHER" id="PTHR23303:SF14">
    <property type="entry name" value="BOS COMPLEX SUBUNIT NOMO1-RELATED"/>
    <property type="match status" value="1"/>
</dbReference>
<evidence type="ECO:0000256" key="1">
    <source>
        <dbReference type="ARBA" id="ARBA00022729"/>
    </source>
</evidence>
<organism evidence="3 4">
    <name type="scientific">Candidatus Magnetoglobus multicellularis str. Araruama</name>
    <dbReference type="NCBI Taxonomy" id="890399"/>
    <lineage>
        <taxon>Bacteria</taxon>
        <taxon>Pseudomonadati</taxon>
        <taxon>Thermodesulfobacteriota</taxon>
        <taxon>Desulfobacteria</taxon>
        <taxon>Desulfobacterales</taxon>
        <taxon>Desulfobacteraceae</taxon>
        <taxon>Candidatus Magnetoglobus</taxon>
    </lineage>
</organism>
<feature type="domain" description="Kazal-like" evidence="2">
    <location>
        <begin position="735"/>
        <end position="783"/>
    </location>
</feature>
<proteinExistence type="predicted"/>
<feature type="domain" description="Kazal-like" evidence="2">
    <location>
        <begin position="1002"/>
        <end position="1050"/>
    </location>
</feature>
<reference evidence="4" key="1">
    <citation type="submission" date="2012-11" db="EMBL/GenBank/DDBJ databases">
        <authorList>
            <person name="Lucero-Rivera Y.E."/>
            <person name="Tovar-Ramirez D."/>
        </authorList>
    </citation>
    <scope>NUCLEOTIDE SEQUENCE [LARGE SCALE GENOMIC DNA]</scope>
    <source>
        <strain evidence="4">Araruama</strain>
    </source>
</reference>
<comment type="caution">
    <text evidence="3">The sequence shown here is derived from an EMBL/GenBank/DDBJ whole genome shotgun (WGS) entry which is preliminary data.</text>
</comment>
<evidence type="ECO:0000259" key="2">
    <source>
        <dbReference type="PROSITE" id="PS51465"/>
    </source>
</evidence>
<dbReference type="InterPro" id="IPR013784">
    <property type="entry name" value="Carb-bd-like_fold"/>
</dbReference>
<dbReference type="Pfam" id="PF00050">
    <property type="entry name" value="Kazal_1"/>
    <property type="match status" value="2"/>
</dbReference>
<dbReference type="SMART" id="SM00280">
    <property type="entry name" value="KAZAL"/>
    <property type="match status" value="2"/>
</dbReference>
<dbReference type="SUPFAM" id="SSF49478">
    <property type="entry name" value="Cna protein B-type domain"/>
    <property type="match status" value="1"/>
</dbReference>
<accession>A0A1V1P3B6</accession>
<dbReference type="GO" id="GO:0030246">
    <property type="term" value="F:carbohydrate binding"/>
    <property type="evidence" value="ECO:0007669"/>
    <property type="project" value="InterPro"/>
</dbReference>
<name>A0A1V1P3B6_9BACT</name>
<gene>
    <name evidence="3" type="ORF">OMM_04070</name>
</gene>
<dbReference type="Pfam" id="PF13620">
    <property type="entry name" value="CarboxypepD_reg"/>
    <property type="match status" value="3"/>
</dbReference>
<protein>
    <recommendedName>
        <fullName evidence="2">Kazal-like domain-containing protein</fullName>
    </recommendedName>
</protein>
<dbReference type="SUPFAM" id="SSF49464">
    <property type="entry name" value="Carboxypeptidase regulatory domain-like"/>
    <property type="match status" value="2"/>
</dbReference>
<dbReference type="Gene3D" id="3.30.60.30">
    <property type="match status" value="2"/>
</dbReference>
<dbReference type="SUPFAM" id="SSF49452">
    <property type="entry name" value="Starch-binding domain-like"/>
    <property type="match status" value="3"/>
</dbReference>
<dbReference type="Proteomes" id="UP000189670">
    <property type="component" value="Unassembled WGS sequence"/>
</dbReference>
<sequence length="1052" mass="117968">MQHGIPFLSASAVTLEDVITQMQMLSHDSENLKNKQTSSVGFASIEGKIVYPDYLGNKIPVADALVRIFPVTPMASKDFIELNMDTFISPPKYPPVRTSDNGFFSIKSIPCGRYYVMAFHQGFKIGMTIVEVLKDQDRQSDLILYPIDNEKSGSLFGIVLERISNECLLQLQRNLPIASIEVQLFHIQPTSVELIRSVITNEQGRFYFADVPCGDYLLKITHKDYVLYRKTITVRSDMSNAFPVIKPGETDWTNQGILSHKLTKNQIHGELIQYINRMGEGGFCIGPYGNWHPDVIFVKAVLERETPAPDTRLSGFVYHMEMHHNDVSATPLANIRILLRPLFPYPSLMTFPEFYAVTDKNGHYSYDHLPSDYHINGALFFEASIQSNEFEPLNQHLVLKPRTENNRNFHLNAYGTLCQFKGRIMTLKQNDIQSKIPVAQAAIQLILYQPDTETIARRWMDITNIKGMFNFKDIPPGDYKLIINANDFDPLEIKNTISPGEIFQKDYFLTTYIGPSRLKGKVLNGAVPCKSDETCGQWIAGATIILQSIHPSSQKPSNRQLYEVKTNSEGIYEFVHIQPGHYQMHVSIDRFQPWSGLIKIHKDTLHNRDIELNPIIESANLTGYIMLQKPDCHRKNCHKPIKNARVVLTQRYASGTIIPIRAHTGEDGRFHFETIPAISYMVHIEARGYDPQVRELQLMPGSNEITYHLNPAVECQDNAECVRNYYCAKSRGNCERRGVCLKQPEICPSVVTPVCGCDGITYNNFCVAAVSGVSIAYHGACVPANQTGQFHGTVMLNYGQNKQPIANAEISLRAKESDSQISKSAFTTQSDTNGKFAFEHIPSGTYLFTANGPNLMIQTMTIKIPSGESIIQNISLSPIQMNATVQGVVRPNCQSDRCLPYLAGATVTLTHLLFDSLGNLSSDALKTTQTDAQGSFTFADLASGEYRIKVQADKYLDWEDGFVLESNEEKSLNIMMDPKKSCFDNTGCPPVQYCQKKNQACRQAGVCQKRPITCIMLYDPVCGCDGRTYNNACEAAMAGQNVDFHGPCVPDK</sequence>
<evidence type="ECO:0000313" key="4">
    <source>
        <dbReference type="Proteomes" id="UP000189670"/>
    </source>
</evidence>
<dbReference type="PROSITE" id="PS51465">
    <property type="entry name" value="KAZAL_2"/>
    <property type="match status" value="2"/>
</dbReference>